<evidence type="ECO:0000313" key="3">
    <source>
        <dbReference type="Proteomes" id="UP001321453"/>
    </source>
</evidence>
<dbReference type="Proteomes" id="UP001321453">
    <property type="component" value="Unassembled WGS sequence"/>
</dbReference>
<keyword evidence="1" id="KW-0812">Transmembrane</keyword>
<protein>
    <recommendedName>
        <fullName evidence="4">DUF2157 domain-containing protein</fullName>
    </recommendedName>
</protein>
<reference evidence="2 3" key="1">
    <citation type="submission" date="2023-06" db="EMBL/GenBank/DDBJ databases">
        <title>Cellulomonas sp. MW9 Whole genome sequence.</title>
        <authorList>
            <person name="Park S."/>
        </authorList>
    </citation>
    <scope>NUCLEOTIDE SEQUENCE [LARGE SCALE GENOMIC DNA]</scope>
    <source>
        <strain evidence="2 3">MW9</strain>
    </source>
</reference>
<feature type="transmembrane region" description="Helical" evidence="1">
    <location>
        <begin position="21"/>
        <end position="46"/>
    </location>
</feature>
<evidence type="ECO:0008006" key="4">
    <source>
        <dbReference type="Google" id="ProtNLM"/>
    </source>
</evidence>
<feature type="transmembrane region" description="Helical" evidence="1">
    <location>
        <begin position="58"/>
        <end position="77"/>
    </location>
</feature>
<feature type="transmembrane region" description="Helical" evidence="1">
    <location>
        <begin position="110"/>
        <end position="130"/>
    </location>
</feature>
<dbReference type="EMBL" id="JAUCGR010000002">
    <property type="protein sequence ID" value="MDM7831112.1"/>
    <property type="molecule type" value="Genomic_DNA"/>
</dbReference>
<feature type="transmembrane region" description="Helical" evidence="1">
    <location>
        <begin position="84"/>
        <end position="104"/>
    </location>
</feature>
<keyword evidence="1" id="KW-1133">Transmembrane helix</keyword>
<name>A0ABT7S7V5_9CELL</name>
<keyword evidence="1" id="KW-0472">Membrane</keyword>
<proteinExistence type="predicted"/>
<keyword evidence="3" id="KW-1185">Reference proteome</keyword>
<comment type="caution">
    <text evidence="2">The sequence shown here is derived from an EMBL/GenBank/DDBJ whole genome shotgun (WGS) entry which is preliminary data.</text>
</comment>
<organism evidence="2 3">
    <name type="scientific">Cellulomonas edaphi</name>
    <dbReference type="NCBI Taxonomy" id="3053468"/>
    <lineage>
        <taxon>Bacteria</taxon>
        <taxon>Bacillati</taxon>
        <taxon>Actinomycetota</taxon>
        <taxon>Actinomycetes</taxon>
        <taxon>Micrococcales</taxon>
        <taxon>Cellulomonadaceae</taxon>
        <taxon>Cellulomonas</taxon>
    </lineage>
</organism>
<evidence type="ECO:0000313" key="2">
    <source>
        <dbReference type="EMBL" id="MDM7831112.1"/>
    </source>
</evidence>
<accession>A0ABT7S7V5</accession>
<gene>
    <name evidence="2" type="ORF">QRT05_07180</name>
</gene>
<evidence type="ECO:0000256" key="1">
    <source>
        <dbReference type="SAM" id="Phobius"/>
    </source>
</evidence>
<feature type="transmembrane region" description="Helical" evidence="1">
    <location>
        <begin position="247"/>
        <end position="271"/>
    </location>
</feature>
<dbReference type="RefSeq" id="WP_289446377.1">
    <property type="nucleotide sequence ID" value="NZ_JAUCGR010000002.1"/>
</dbReference>
<feature type="transmembrane region" description="Helical" evidence="1">
    <location>
        <begin position="221"/>
        <end position="241"/>
    </location>
</feature>
<sequence length="345" mass="36493">MNRLRRSLLRRGLPRDPAATRHLTGFLVSAVLTVLVVRALLAATGYPQVGGDGLHLSHVLWGGLLMALAFVLLFSFIGPVARPLAAVLGGVGFGLFVDEIGKFVTSDYDYFYAPTPALVYLVIVGLALLVEAVNGRRPPTSSELLAAAVDAAVAGVAGGFSPRARARARLLLHRAGDVHGRDEVAALLAVIETDHRELPDPTTAVADLVVRTTERVVQARWVPRLTVAVLVATAGGAVWRATQHDTASAFVLAGVLAGACLTVALCTVGLIVVGGDRERGFRWFRRAVLVSLLVTQVFLFRLDEWGASVGLVVDLTVLGLLAAELDVIRRNAPDAAADESPASVR</sequence>